<protein>
    <submittedName>
        <fullName evidence="5">SDR family NAD(P)-dependent oxidoreductase</fullName>
    </submittedName>
</protein>
<reference evidence="5" key="1">
    <citation type="submission" date="2022-08" db="EMBL/GenBank/DDBJ databases">
        <title>Whole genome sequencing of non-tuberculosis mycobacteria type-strains.</title>
        <authorList>
            <person name="Igarashi Y."/>
            <person name="Osugi A."/>
            <person name="Mitarai S."/>
        </authorList>
    </citation>
    <scope>NUCLEOTIDE SEQUENCE</scope>
    <source>
        <strain evidence="5">JCM 16369</strain>
    </source>
</reference>
<evidence type="ECO:0000256" key="1">
    <source>
        <dbReference type="ARBA" id="ARBA00006484"/>
    </source>
</evidence>
<dbReference type="SUPFAM" id="SSF51735">
    <property type="entry name" value="NAD(P)-binding Rossmann-fold domains"/>
    <property type="match status" value="1"/>
</dbReference>
<feature type="domain" description="Ketoreductase" evidence="4">
    <location>
        <begin position="9"/>
        <end position="205"/>
    </location>
</feature>
<keyword evidence="2" id="KW-0560">Oxidoreductase</keyword>
<dbReference type="PANTHER" id="PTHR45024">
    <property type="entry name" value="DEHYDROGENASES, SHORT CHAIN"/>
    <property type="match status" value="1"/>
</dbReference>
<dbReference type="InterPro" id="IPR051687">
    <property type="entry name" value="Peroxisomal_Beta-Oxidation"/>
</dbReference>
<name>A0ABY3TI56_9MYCO</name>
<dbReference type="InterPro" id="IPR036291">
    <property type="entry name" value="NAD(P)-bd_dom_sf"/>
</dbReference>
<comment type="similarity">
    <text evidence="1 3">Belongs to the short-chain dehydrogenases/reductases (SDR) family.</text>
</comment>
<evidence type="ECO:0000256" key="2">
    <source>
        <dbReference type="ARBA" id="ARBA00023002"/>
    </source>
</evidence>
<evidence type="ECO:0000259" key="4">
    <source>
        <dbReference type="SMART" id="SM00822"/>
    </source>
</evidence>
<dbReference type="InterPro" id="IPR057326">
    <property type="entry name" value="KR_dom"/>
</dbReference>
<dbReference type="PRINTS" id="PR00080">
    <property type="entry name" value="SDRFAMILY"/>
</dbReference>
<sequence>MAQARFDDRVAVITGAGRGLGREYALLLAGLGAKVVVNDVGGELTGHGVDVGPAQQVVDEIVAVGGEAIASSESVATPQGGQAILAAAIEAYGRVDVLIHNAGNVRHAPLPEMTAETFDAVLDVHLRGAFHVVRAAFPLMCQAGYGRVVLTSSIGGLYGNHAVANYAAAKAGVIGLSNVVALEGADHGVRCNVIVPAAVTRMAEGIDTSAYPPMGPELVAPVVGWLAHESCSITGEILTAIAGRVARVAVVESTGVYQPAWTVDDVGARIDQIRDLGEQLVFPVVPDGHNAHIGHSFAMARGTV</sequence>
<dbReference type="PRINTS" id="PR00081">
    <property type="entry name" value="GDHRDH"/>
</dbReference>
<dbReference type="InterPro" id="IPR002347">
    <property type="entry name" value="SDR_fam"/>
</dbReference>
<keyword evidence="6" id="KW-1185">Reference proteome</keyword>
<accession>A0ABY3TI56</accession>
<proteinExistence type="inferred from homology"/>
<dbReference type="EMBL" id="CP092362">
    <property type="protein sequence ID" value="ULN39536.1"/>
    <property type="molecule type" value="Genomic_DNA"/>
</dbReference>
<dbReference type="RefSeq" id="WP_240176465.1">
    <property type="nucleotide sequence ID" value="NZ_CP092362.2"/>
</dbReference>
<dbReference type="Proteomes" id="UP001055337">
    <property type="component" value="Chromosome"/>
</dbReference>
<gene>
    <name evidence="5" type="ORF">MI149_17450</name>
</gene>
<dbReference type="InterPro" id="IPR020904">
    <property type="entry name" value="Sc_DH/Rdtase_CS"/>
</dbReference>
<dbReference type="PANTHER" id="PTHR45024:SF2">
    <property type="entry name" value="SCP2 DOMAIN-CONTAINING PROTEIN"/>
    <property type="match status" value="1"/>
</dbReference>
<dbReference type="Pfam" id="PF00106">
    <property type="entry name" value="adh_short"/>
    <property type="match status" value="1"/>
</dbReference>
<evidence type="ECO:0000313" key="6">
    <source>
        <dbReference type="Proteomes" id="UP001055337"/>
    </source>
</evidence>
<organism evidence="5 6">
    <name type="scientific">Mycolicibacterium crocinum</name>
    <dbReference type="NCBI Taxonomy" id="388459"/>
    <lineage>
        <taxon>Bacteria</taxon>
        <taxon>Bacillati</taxon>
        <taxon>Actinomycetota</taxon>
        <taxon>Actinomycetes</taxon>
        <taxon>Mycobacteriales</taxon>
        <taxon>Mycobacteriaceae</taxon>
        <taxon>Mycolicibacterium</taxon>
    </lineage>
</organism>
<evidence type="ECO:0000256" key="3">
    <source>
        <dbReference type="RuleBase" id="RU000363"/>
    </source>
</evidence>
<dbReference type="PROSITE" id="PS00061">
    <property type="entry name" value="ADH_SHORT"/>
    <property type="match status" value="1"/>
</dbReference>
<dbReference type="Gene3D" id="3.40.50.720">
    <property type="entry name" value="NAD(P)-binding Rossmann-like Domain"/>
    <property type="match status" value="1"/>
</dbReference>
<evidence type="ECO:0000313" key="5">
    <source>
        <dbReference type="EMBL" id="ULN39536.1"/>
    </source>
</evidence>
<dbReference type="SMART" id="SM00822">
    <property type="entry name" value="PKS_KR"/>
    <property type="match status" value="1"/>
</dbReference>